<dbReference type="EMBL" id="VTPC01090144">
    <property type="protein sequence ID" value="KAF2884666.1"/>
    <property type="molecule type" value="Genomic_DNA"/>
</dbReference>
<evidence type="ECO:0000313" key="1">
    <source>
        <dbReference type="EMBL" id="KAF2884666.1"/>
    </source>
</evidence>
<evidence type="ECO:0000313" key="2">
    <source>
        <dbReference type="Proteomes" id="UP000801492"/>
    </source>
</evidence>
<dbReference type="AlphaFoldDB" id="A0A8K0CGA4"/>
<dbReference type="PANTHER" id="PTHR33053">
    <property type="entry name" value="PROTEIN, PUTATIVE-RELATED"/>
    <property type="match status" value="1"/>
</dbReference>
<dbReference type="Proteomes" id="UP000801492">
    <property type="component" value="Unassembled WGS sequence"/>
</dbReference>
<reference evidence="1" key="1">
    <citation type="submission" date="2019-08" db="EMBL/GenBank/DDBJ databases">
        <title>The genome of the North American firefly Photinus pyralis.</title>
        <authorList>
            <consortium name="Photinus pyralis genome working group"/>
            <person name="Fallon T.R."/>
            <person name="Sander Lower S.E."/>
            <person name="Weng J.-K."/>
        </authorList>
    </citation>
    <scope>NUCLEOTIDE SEQUENCE</scope>
    <source>
        <strain evidence="1">TRF0915ILg1</strain>
        <tissue evidence="1">Whole body</tissue>
    </source>
</reference>
<proteinExistence type="predicted"/>
<protein>
    <submittedName>
        <fullName evidence="1">Uncharacterized protein</fullName>
    </submittedName>
</protein>
<gene>
    <name evidence="1" type="ORF">ILUMI_21501</name>
</gene>
<dbReference type="OrthoDB" id="8007085at2759"/>
<comment type="caution">
    <text evidence="1">The sequence shown here is derived from an EMBL/GenBank/DDBJ whole genome shotgun (WGS) entry which is preliminary data.</text>
</comment>
<name>A0A8K0CGA4_IGNLU</name>
<organism evidence="1 2">
    <name type="scientific">Ignelater luminosus</name>
    <name type="common">Cucubano</name>
    <name type="synonym">Pyrophorus luminosus</name>
    <dbReference type="NCBI Taxonomy" id="2038154"/>
    <lineage>
        <taxon>Eukaryota</taxon>
        <taxon>Metazoa</taxon>
        <taxon>Ecdysozoa</taxon>
        <taxon>Arthropoda</taxon>
        <taxon>Hexapoda</taxon>
        <taxon>Insecta</taxon>
        <taxon>Pterygota</taxon>
        <taxon>Neoptera</taxon>
        <taxon>Endopterygota</taxon>
        <taxon>Coleoptera</taxon>
        <taxon>Polyphaga</taxon>
        <taxon>Elateriformia</taxon>
        <taxon>Elateroidea</taxon>
        <taxon>Elateridae</taxon>
        <taxon>Agrypninae</taxon>
        <taxon>Pyrophorini</taxon>
        <taxon>Ignelater</taxon>
    </lineage>
</organism>
<dbReference type="PANTHER" id="PTHR33053:SF24">
    <property type="entry name" value="TRANSPOSASE DOMAIN-CONTAINING PROTEIN"/>
    <property type="match status" value="1"/>
</dbReference>
<sequence>MCRVVQLNEAGQNSLAVVHTAWLIPLKRNEKESEVTSDLADTDIEISVSKQKRKISRTICDSDSDDEENRYPRPPKIFAVKLNSLRKLPALSDLLQILQRHPYGTKLPTDPRILLKSPQSTIIRAVKSSHYLYIGVRNGILQVLKNKQIKLKSGCIFLKISVDRLPISNNSTSQLWPILDSNDFLSEFASEVKILINERIEYCEKTISVAIHSLIYDAPAKSFVLKTKGHGGYSSCSRCFIGEYADSRLCFPTINCQKRTDKDLYKQIDEAHHTGISVLTSIPNFGVVSNVPIDYMHLVCIGVVGKIITLCINGSLKYRLPHKQTTKIPSKLLSLRRYIIKEFARKPQELAAVHQWKATENVPLIFVTSSTTPDIYLQQHSEYAESLLEHFVSTFTSIYGKSLVSHNIHGLIHLVDDAKSLGTLDAYSAFPFENFMRCLKLQLRKNNKPLQQLHRRYMEFCSKEIYSSESSINNFTSNYTFNNKHEVGPVIKAVEVQFKELQVFEWFYNFVKIRQEMMIIGKRFENVSDVYTKPCRSSSIGVVHVEGLCENLEELILLKMNLEWSVVLFDDGLQLVPSDWINNLSYWPIFTSNSRYEKAVKSREEPDENWPLYPMRILGTYRNTKKRIISSSGEESDSSAANLLDDFPKVPDELHKKNNRDKDITIRMQTKNNDQCEDRIFGQAENENVNILLTSGRSGHLGYSSCAKYNTKGIYCDKRICFPTLDNLVQRTDYDFRTKRDPYHYFGTSILKLIPNLDRIKDILLDYRKRKNADHTRLLENLREVTVHTACKNRYSNPKVITAYICRGVQEVAQSAVAPRVRSRVRAFNFLDNCLLHMWGRATKMETKWSQITDSQRMELSVKETMMKAAAASED</sequence>
<keyword evidence="2" id="KW-1185">Reference proteome</keyword>
<accession>A0A8K0CGA4</accession>